<dbReference type="EMBL" id="KB445562">
    <property type="protein sequence ID" value="EMC92228.1"/>
    <property type="molecule type" value="Genomic_DNA"/>
</dbReference>
<feature type="chain" id="PRO_5004021288" description="Phosphoglycerate mutase-like protein" evidence="2">
    <location>
        <begin position="21"/>
        <end position="496"/>
    </location>
</feature>
<keyword evidence="4" id="KW-1185">Reference proteome</keyword>
<evidence type="ECO:0000256" key="2">
    <source>
        <dbReference type="SAM" id="SignalP"/>
    </source>
</evidence>
<dbReference type="Pfam" id="PF00300">
    <property type="entry name" value="His_Phos_1"/>
    <property type="match status" value="1"/>
</dbReference>
<dbReference type="InterPro" id="IPR029033">
    <property type="entry name" value="His_PPase_superfam"/>
</dbReference>
<sequence>MYTSLVVAAAAALLSSSAQAQTINVTSTPATGFINYTTVTGYFLQDNPTTNASTFDYTATNFGLINRTYDATSGVNTTLTQWQKFALQVEWLNNNAPLNTVYKVIWFGRHGEGYHNAAETFYGTPAWNCYWAELNGNATANWADADLTPNGINQALVAHNFWAQEIAIQKIPFPQSYYTSPLTRCLRTANLTFSGLNLPAYYPFVPTVRELFREGISLHTCDRRSNRTYIRNRFPTYNIDASLTEYDQLWNGVTAETSAAQDARSRIALDSVFSDDDHTYISVTSHSGEIGSILRVLGHQPFSLSTGAVIPVLVRAQFVPTGLPYSMPAYTVSTHCAAPPVTSIGSLAQGCVCSGTAVGGITSRIDTIASDYPSGAGFQASTAPTATTSSSGSRASSGGASASASAAAPSTSTNRASSGSPSPSASASISLSTSTGSLASVSGSVSSSRAATTSPSTTTPPTSSGSCATICSPTNFQTWGPGGWGPGFWGERPGGW</sequence>
<gene>
    <name evidence="3" type="ORF">BAUCODRAFT_38246</name>
</gene>
<dbReference type="RefSeq" id="XP_007680359.1">
    <property type="nucleotide sequence ID" value="XM_007682169.1"/>
</dbReference>
<dbReference type="GO" id="GO:0005737">
    <property type="term" value="C:cytoplasm"/>
    <property type="evidence" value="ECO:0007669"/>
    <property type="project" value="TreeGrafter"/>
</dbReference>
<dbReference type="CDD" id="cd07067">
    <property type="entry name" value="HP_PGM_like"/>
    <property type="match status" value="1"/>
</dbReference>
<organism evidence="3 4">
    <name type="scientific">Baudoinia panamericana (strain UAMH 10762)</name>
    <name type="common">Angels' share fungus</name>
    <name type="synonym">Baudoinia compniacensis (strain UAMH 10762)</name>
    <dbReference type="NCBI Taxonomy" id="717646"/>
    <lineage>
        <taxon>Eukaryota</taxon>
        <taxon>Fungi</taxon>
        <taxon>Dikarya</taxon>
        <taxon>Ascomycota</taxon>
        <taxon>Pezizomycotina</taxon>
        <taxon>Dothideomycetes</taxon>
        <taxon>Dothideomycetidae</taxon>
        <taxon>Mycosphaerellales</taxon>
        <taxon>Teratosphaeriaceae</taxon>
        <taxon>Baudoinia</taxon>
    </lineage>
</organism>
<dbReference type="AlphaFoldDB" id="M2MLF8"/>
<dbReference type="KEGG" id="bcom:BAUCODRAFT_38246"/>
<accession>M2MLF8</accession>
<dbReference type="HOGENOM" id="CLU_039184_0_1_1"/>
<proteinExistence type="predicted"/>
<dbReference type="PANTHER" id="PTHR48100">
    <property type="entry name" value="BROAD-SPECIFICITY PHOSPHATASE YOR283W-RELATED"/>
    <property type="match status" value="1"/>
</dbReference>
<dbReference type="OMA" id="SCATICS"/>
<dbReference type="Proteomes" id="UP000011761">
    <property type="component" value="Unassembled WGS sequence"/>
</dbReference>
<dbReference type="InterPro" id="IPR013078">
    <property type="entry name" value="His_Pase_superF_clade-1"/>
</dbReference>
<dbReference type="SUPFAM" id="SSF53254">
    <property type="entry name" value="Phosphoglycerate mutase-like"/>
    <property type="match status" value="1"/>
</dbReference>
<protein>
    <recommendedName>
        <fullName evidence="5">Phosphoglycerate mutase-like protein</fullName>
    </recommendedName>
</protein>
<dbReference type="SMART" id="SM00855">
    <property type="entry name" value="PGAM"/>
    <property type="match status" value="1"/>
</dbReference>
<feature type="signal peptide" evidence="2">
    <location>
        <begin position="1"/>
        <end position="20"/>
    </location>
</feature>
<evidence type="ECO:0000313" key="3">
    <source>
        <dbReference type="EMBL" id="EMC92228.1"/>
    </source>
</evidence>
<feature type="region of interest" description="Disordered" evidence="1">
    <location>
        <begin position="445"/>
        <end position="466"/>
    </location>
</feature>
<evidence type="ECO:0000256" key="1">
    <source>
        <dbReference type="SAM" id="MobiDB-lite"/>
    </source>
</evidence>
<dbReference type="OrthoDB" id="496981at2759"/>
<dbReference type="Gene3D" id="3.40.50.1240">
    <property type="entry name" value="Phosphoglycerate mutase-like"/>
    <property type="match status" value="1"/>
</dbReference>
<dbReference type="PANTHER" id="PTHR48100:SF32">
    <property type="entry name" value="ANCHORED PROTEIN, PUTATIVE (AFU_ORTHOLOGUE AFUA_1G10590)-RELATED"/>
    <property type="match status" value="1"/>
</dbReference>
<dbReference type="InterPro" id="IPR050275">
    <property type="entry name" value="PGM_Phosphatase"/>
</dbReference>
<keyword evidence="2" id="KW-0732">Signal</keyword>
<feature type="region of interest" description="Disordered" evidence="1">
    <location>
        <begin position="379"/>
        <end position="430"/>
    </location>
</feature>
<dbReference type="GO" id="GO:0016791">
    <property type="term" value="F:phosphatase activity"/>
    <property type="evidence" value="ECO:0007669"/>
    <property type="project" value="TreeGrafter"/>
</dbReference>
<feature type="compositionally biased region" description="Low complexity" evidence="1">
    <location>
        <begin position="380"/>
        <end position="430"/>
    </location>
</feature>
<dbReference type="eggNOG" id="KOG4754">
    <property type="taxonomic scope" value="Eukaryota"/>
</dbReference>
<evidence type="ECO:0008006" key="5">
    <source>
        <dbReference type="Google" id="ProtNLM"/>
    </source>
</evidence>
<name>M2MLF8_BAUPA</name>
<reference evidence="3 4" key="1">
    <citation type="journal article" date="2012" name="PLoS Pathog.">
        <title>Diverse lifestyles and strategies of plant pathogenesis encoded in the genomes of eighteen Dothideomycetes fungi.</title>
        <authorList>
            <person name="Ohm R.A."/>
            <person name="Feau N."/>
            <person name="Henrissat B."/>
            <person name="Schoch C.L."/>
            <person name="Horwitz B.A."/>
            <person name="Barry K.W."/>
            <person name="Condon B.J."/>
            <person name="Copeland A.C."/>
            <person name="Dhillon B."/>
            <person name="Glaser F."/>
            <person name="Hesse C.N."/>
            <person name="Kosti I."/>
            <person name="LaButti K."/>
            <person name="Lindquist E.A."/>
            <person name="Lucas S."/>
            <person name="Salamov A.A."/>
            <person name="Bradshaw R.E."/>
            <person name="Ciuffetti L."/>
            <person name="Hamelin R.C."/>
            <person name="Kema G.H.J."/>
            <person name="Lawrence C."/>
            <person name="Scott J.A."/>
            <person name="Spatafora J.W."/>
            <person name="Turgeon B.G."/>
            <person name="de Wit P.J.G.M."/>
            <person name="Zhong S."/>
            <person name="Goodwin S.B."/>
            <person name="Grigoriev I.V."/>
        </authorList>
    </citation>
    <scope>NUCLEOTIDE SEQUENCE [LARGE SCALE GENOMIC DNA]</scope>
    <source>
        <strain evidence="3 4">UAMH 10762</strain>
    </source>
</reference>
<dbReference type="GeneID" id="19113475"/>
<evidence type="ECO:0000313" key="4">
    <source>
        <dbReference type="Proteomes" id="UP000011761"/>
    </source>
</evidence>